<dbReference type="PROSITE" id="PS50943">
    <property type="entry name" value="HTH_CROC1"/>
    <property type="match status" value="1"/>
</dbReference>
<dbReference type="AlphaFoldDB" id="A0A2N1IN17"/>
<dbReference type="InterPro" id="IPR001387">
    <property type="entry name" value="Cro/C1-type_HTH"/>
</dbReference>
<dbReference type="CDD" id="cd00093">
    <property type="entry name" value="HTH_XRE"/>
    <property type="match status" value="1"/>
</dbReference>
<organism evidence="1 2">
    <name type="scientific">Pseudomonas monteilii</name>
    <dbReference type="NCBI Taxonomy" id="76759"/>
    <lineage>
        <taxon>Bacteria</taxon>
        <taxon>Pseudomonadati</taxon>
        <taxon>Pseudomonadota</taxon>
        <taxon>Gammaproteobacteria</taxon>
        <taxon>Pseudomonadales</taxon>
        <taxon>Pseudomonadaceae</taxon>
        <taxon>Pseudomonas</taxon>
    </lineage>
</organism>
<accession>A0A2N1IN17</accession>
<dbReference type="Proteomes" id="UP000233399">
    <property type="component" value="Unassembled WGS sequence"/>
</dbReference>
<evidence type="ECO:0000313" key="1">
    <source>
        <dbReference type="EMBL" id="PKI19648.1"/>
    </source>
</evidence>
<gene>
    <name evidence="1" type="ORF">CXB65_21580</name>
</gene>
<dbReference type="Pfam" id="PF01381">
    <property type="entry name" value="HTH_3"/>
    <property type="match status" value="1"/>
</dbReference>
<reference evidence="1 2" key="1">
    <citation type="submission" date="2017-12" db="EMBL/GenBank/DDBJ databases">
        <title>Isolation and characterization of an aerobic denitrifying Pseudomonas monteilii CY06 from aquaculture ponds.</title>
        <authorList>
            <person name="Ma Q."/>
            <person name="Cai Y."/>
            <person name="He Z."/>
        </authorList>
    </citation>
    <scope>NUCLEOTIDE SEQUENCE [LARGE SCALE GENOMIC DNA]</scope>
    <source>
        <strain evidence="1 2">CY06</strain>
    </source>
</reference>
<sequence length="149" mass="16502">MAPFAAAPLYSFRVNIDCHGARLAQENVQVFSAKFAKKINQMNASELGKNIKTVRIQRGLTLKNLQDSTGVHYTQISKMERGGCKLLSKNLLIICNFLHMSATPGNQLVPSDELAQRVQALVRSWPQSEGVIRHFLEVVEMALKGGHVS</sequence>
<dbReference type="SUPFAM" id="SSF47413">
    <property type="entry name" value="lambda repressor-like DNA-binding domains"/>
    <property type="match status" value="1"/>
</dbReference>
<proteinExistence type="predicted"/>
<dbReference type="GO" id="GO:0003677">
    <property type="term" value="F:DNA binding"/>
    <property type="evidence" value="ECO:0007669"/>
    <property type="project" value="InterPro"/>
</dbReference>
<dbReference type="InterPro" id="IPR010982">
    <property type="entry name" value="Lambda_DNA-bd_dom_sf"/>
</dbReference>
<evidence type="ECO:0000313" key="2">
    <source>
        <dbReference type="Proteomes" id="UP000233399"/>
    </source>
</evidence>
<dbReference type="EMBL" id="PJCG01000052">
    <property type="protein sequence ID" value="PKI19648.1"/>
    <property type="molecule type" value="Genomic_DNA"/>
</dbReference>
<protein>
    <submittedName>
        <fullName evidence="1">Uncharacterized protein</fullName>
    </submittedName>
</protein>
<dbReference type="SMART" id="SM00530">
    <property type="entry name" value="HTH_XRE"/>
    <property type="match status" value="1"/>
</dbReference>
<name>A0A2N1IN17_9PSED</name>
<comment type="caution">
    <text evidence="1">The sequence shown here is derived from an EMBL/GenBank/DDBJ whole genome shotgun (WGS) entry which is preliminary data.</text>
</comment>
<dbReference type="Gene3D" id="1.10.260.40">
    <property type="entry name" value="lambda repressor-like DNA-binding domains"/>
    <property type="match status" value="1"/>
</dbReference>